<evidence type="ECO:0000313" key="1">
    <source>
        <dbReference type="EMBL" id="WTZ08197.1"/>
    </source>
</evidence>
<dbReference type="EMBL" id="CP109546">
    <property type="protein sequence ID" value="WTZ08197.1"/>
    <property type="molecule type" value="Genomic_DNA"/>
</dbReference>
<gene>
    <name evidence="1" type="ORF">OG699_09460</name>
</gene>
<reference evidence="1" key="1">
    <citation type="submission" date="2022-10" db="EMBL/GenBank/DDBJ databases">
        <title>The complete genomes of actinobacterial strains from the NBC collection.</title>
        <authorList>
            <person name="Joergensen T.S."/>
            <person name="Alvarez Arevalo M."/>
            <person name="Sterndorff E.B."/>
            <person name="Faurdal D."/>
            <person name="Vuksanovic O."/>
            <person name="Mourched A.-S."/>
            <person name="Charusanti P."/>
            <person name="Shaw S."/>
            <person name="Blin K."/>
            <person name="Weber T."/>
        </authorList>
    </citation>
    <scope>NUCLEOTIDE SEQUENCE</scope>
    <source>
        <strain evidence="1">NBC_01393</strain>
    </source>
</reference>
<dbReference type="AlphaFoldDB" id="A0AAU3HYY1"/>
<name>A0AAU3HYY1_9ACTN</name>
<organism evidence="1">
    <name type="scientific">Streptomyces sp. NBC_01393</name>
    <dbReference type="NCBI Taxonomy" id="2903851"/>
    <lineage>
        <taxon>Bacteria</taxon>
        <taxon>Bacillati</taxon>
        <taxon>Actinomycetota</taxon>
        <taxon>Actinomycetes</taxon>
        <taxon>Kitasatosporales</taxon>
        <taxon>Streptomycetaceae</taxon>
        <taxon>Streptomyces</taxon>
    </lineage>
</organism>
<proteinExistence type="predicted"/>
<protein>
    <submittedName>
        <fullName evidence="1">Uncharacterized protein</fullName>
    </submittedName>
</protein>
<sequence>MAAQDGPVARLRVENNGDELLELILECYGSDHWLRPGETFVVWTVGSSEGDPWPGTTHGNEPFQVNYRPGSVTVHFNGRHGYVTDVAGNEIDCGHRRPTAALASPTTR</sequence>
<accession>A0AAU3HYY1</accession>